<sequence>MIYQRFNIWEGSGCKQQTDANLSVYIPDNSPEIDMERRYKAVLICPGGGYAGVSDREAEPVAFEFLAKGIAAFVLRYSVAPARYPTALLEVSRAMWLIRQRADEWNINADDIAVCGFSAGGHLAASLGTLWNEAFIPEELGMPEGMNKPNKLILCYPVILCEEGRAHRDSFYNLLGRGLPEEEYEKFSLDRRVGPHTPPTFLWHTFDDDGVPVDSSLEFALALRKNRVPFEMHIYPSGAHGSSLADWRTASPEAKQYDNPYITNWIDHCTKWVLEH</sequence>
<dbReference type="InterPro" id="IPR049492">
    <property type="entry name" value="BD-FAE-like_dom"/>
</dbReference>
<name>A0A9D1NGK1_9FIRM</name>
<dbReference type="Gene3D" id="3.40.50.1820">
    <property type="entry name" value="alpha/beta hydrolase"/>
    <property type="match status" value="1"/>
</dbReference>
<feature type="domain" description="BD-FAE-like" evidence="2">
    <location>
        <begin position="35"/>
        <end position="221"/>
    </location>
</feature>
<dbReference type="GO" id="GO:0016787">
    <property type="term" value="F:hydrolase activity"/>
    <property type="evidence" value="ECO:0007669"/>
    <property type="project" value="UniProtKB-KW"/>
</dbReference>
<accession>A0A9D1NGK1</accession>
<dbReference type="SUPFAM" id="SSF53474">
    <property type="entry name" value="alpha/beta-Hydrolases"/>
    <property type="match status" value="1"/>
</dbReference>
<evidence type="ECO:0000259" key="2">
    <source>
        <dbReference type="Pfam" id="PF20434"/>
    </source>
</evidence>
<reference evidence="3" key="1">
    <citation type="submission" date="2020-10" db="EMBL/GenBank/DDBJ databases">
        <authorList>
            <person name="Gilroy R."/>
        </authorList>
    </citation>
    <scope>NUCLEOTIDE SEQUENCE</scope>
    <source>
        <strain evidence="3">4920</strain>
    </source>
</reference>
<dbReference type="Proteomes" id="UP000886743">
    <property type="component" value="Unassembled WGS sequence"/>
</dbReference>
<reference evidence="3" key="2">
    <citation type="journal article" date="2021" name="PeerJ">
        <title>Extensive microbial diversity within the chicken gut microbiome revealed by metagenomics and culture.</title>
        <authorList>
            <person name="Gilroy R."/>
            <person name="Ravi A."/>
            <person name="Getino M."/>
            <person name="Pursley I."/>
            <person name="Horton D.L."/>
            <person name="Alikhan N.F."/>
            <person name="Baker D."/>
            <person name="Gharbi K."/>
            <person name="Hall N."/>
            <person name="Watson M."/>
            <person name="Adriaenssens E.M."/>
            <person name="Foster-Nyarko E."/>
            <person name="Jarju S."/>
            <person name="Secka A."/>
            <person name="Antonio M."/>
            <person name="Oren A."/>
            <person name="Chaudhuri R.R."/>
            <person name="La Ragione R."/>
            <person name="Hildebrand F."/>
            <person name="Pallen M.J."/>
        </authorList>
    </citation>
    <scope>NUCLEOTIDE SEQUENCE</scope>
    <source>
        <strain evidence="3">4920</strain>
    </source>
</reference>
<evidence type="ECO:0000313" key="4">
    <source>
        <dbReference type="Proteomes" id="UP000886743"/>
    </source>
</evidence>
<dbReference type="Pfam" id="PF20434">
    <property type="entry name" value="BD-FAE"/>
    <property type="match status" value="1"/>
</dbReference>
<dbReference type="EMBL" id="DVOF01000044">
    <property type="protein sequence ID" value="HIV02212.1"/>
    <property type="molecule type" value="Genomic_DNA"/>
</dbReference>
<keyword evidence="1 3" id="KW-0378">Hydrolase</keyword>
<comment type="caution">
    <text evidence="3">The sequence shown here is derived from an EMBL/GenBank/DDBJ whole genome shotgun (WGS) entry which is preliminary data.</text>
</comment>
<evidence type="ECO:0000313" key="3">
    <source>
        <dbReference type="EMBL" id="HIV02212.1"/>
    </source>
</evidence>
<dbReference type="PANTHER" id="PTHR48081">
    <property type="entry name" value="AB HYDROLASE SUPERFAMILY PROTEIN C4A8.06C"/>
    <property type="match status" value="1"/>
</dbReference>
<protein>
    <submittedName>
        <fullName evidence="3">Alpha/beta hydrolase</fullName>
    </submittedName>
</protein>
<dbReference type="PANTHER" id="PTHR48081:SF6">
    <property type="entry name" value="PEPTIDASE S9 PROLYL OLIGOPEPTIDASE CATALYTIC DOMAIN-CONTAINING PROTEIN"/>
    <property type="match status" value="1"/>
</dbReference>
<gene>
    <name evidence="3" type="ORF">IAC74_01455</name>
</gene>
<evidence type="ECO:0000256" key="1">
    <source>
        <dbReference type="ARBA" id="ARBA00022801"/>
    </source>
</evidence>
<dbReference type="AlphaFoldDB" id="A0A9D1NGK1"/>
<dbReference type="InterPro" id="IPR050300">
    <property type="entry name" value="GDXG_lipolytic_enzyme"/>
</dbReference>
<proteinExistence type="predicted"/>
<dbReference type="InterPro" id="IPR029058">
    <property type="entry name" value="AB_hydrolase_fold"/>
</dbReference>
<organism evidence="3 4">
    <name type="scientific">Candidatus Aphodoplasma excrementigallinarum</name>
    <dbReference type="NCBI Taxonomy" id="2840673"/>
    <lineage>
        <taxon>Bacteria</taxon>
        <taxon>Bacillati</taxon>
        <taxon>Bacillota</taxon>
        <taxon>Clostridia</taxon>
        <taxon>Eubacteriales</taxon>
        <taxon>Candidatus Aphodoplasma</taxon>
    </lineage>
</organism>